<dbReference type="GO" id="GO:0016020">
    <property type="term" value="C:membrane"/>
    <property type="evidence" value="ECO:0007669"/>
    <property type="project" value="UniProtKB-SubCell"/>
</dbReference>
<dbReference type="NCBIfam" id="TIGR01297">
    <property type="entry name" value="CDF"/>
    <property type="match status" value="1"/>
</dbReference>
<dbReference type="SMART" id="SM00360">
    <property type="entry name" value="RRM"/>
    <property type="match status" value="1"/>
</dbReference>
<feature type="compositionally biased region" description="Polar residues" evidence="7">
    <location>
        <begin position="702"/>
        <end position="714"/>
    </location>
</feature>
<dbReference type="GO" id="GO:0008324">
    <property type="term" value="F:monoatomic cation transmembrane transporter activity"/>
    <property type="evidence" value="ECO:0007669"/>
    <property type="project" value="InterPro"/>
</dbReference>
<dbReference type="InterPro" id="IPR012677">
    <property type="entry name" value="Nucleotide-bd_a/b_plait_sf"/>
</dbReference>
<dbReference type="AlphaFoldDB" id="A0AAF0F1I3"/>
<feature type="region of interest" description="Disordered" evidence="7">
    <location>
        <begin position="702"/>
        <end position="721"/>
    </location>
</feature>
<organism evidence="9 10">
    <name type="scientific">Malassezia japonica</name>
    <dbReference type="NCBI Taxonomy" id="223818"/>
    <lineage>
        <taxon>Eukaryota</taxon>
        <taxon>Fungi</taxon>
        <taxon>Dikarya</taxon>
        <taxon>Basidiomycota</taxon>
        <taxon>Ustilaginomycotina</taxon>
        <taxon>Malasseziomycetes</taxon>
        <taxon>Malasseziales</taxon>
        <taxon>Malasseziaceae</taxon>
        <taxon>Malassezia</taxon>
    </lineage>
</organism>
<evidence type="ECO:0000256" key="3">
    <source>
        <dbReference type="ARBA" id="ARBA00022692"/>
    </source>
</evidence>
<accession>A0AAF0F1I3</accession>
<dbReference type="InterPro" id="IPR035979">
    <property type="entry name" value="RBD_domain_sf"/>
</dbReference>
<feature type="compositionally biased region" description="Basic and acidic residues" evidence="7">
    <location>
        <begin position="277"/>
        <end position="290"/>
    </location>
</feature>
<gene>
    <name evidence="9" type="ORF">MJAP1_001280</name>
</gene>
<keyword evidence="5" id="KW-0472">Membrane</keyword>
<dbReference type="EMBL" id="CP119959">
    <property type="protein sequence ID" value="WFD38329.1"/>
    <property type="molecule type" value="Genomic_DNA"/>
</dbReference>
<dbReference type="InterPro" id="IPR058533">
    <property type="entry name" value="Cation_efflux_TM"/>
</dbReference>
<feature type="region of interest" description="Disordered" evidence="7">
    <location>
        <begin position="268"/>
        <end position="295"/>
    </location>
</feature>
<dbReference type="Pfam" id="PF01545">
    <property type="entry name" value="Cation_efflux"/>
    <property type="match status" value="1"/>
</dbReference>
<feature type="compositionally biased region" description="Polar residues" evidence="7">
    <location>
        <begin position="81"/>
        <end position="90"/>
    </location>
</feature>
<dbReference type="InterPro" id="IPR027469">
    <property type="entry name" value="Cation_efflux_TMD_sf"/>
</dbReference>
<dbReference type="Proteomes" id="UP001217754">
    <property type="component" value="Chromosome 2"/>
</dbReference>
<dbReference type="GO" id="GO:0030003">
    <property type="term" value="P:intracellular monoatomic cation homeostasis"/>
    <property type="evidence" value="ECO:0007669"/>
    <property type="project" value="UniProtKB-ARBA"/>
</dbReference>
<feature type="region of interest" description="Disordered" evidence="7">
    <location>
        <begin position="124"/>
        <end position="155"/>
    </location>
</feature>
<dbReference type="GO" id="GO:0098771">
    <property type="term" value="P:inorganic ion homeostasis"/>
    <property type="evidence" value="ECO:0007669"/>
    <property type="project" value="UniProtKB-ARBA"/>
</dbReference>
<evidence type="ECO:0000256" key="6">
    <source>
        <dbReference type="PROSITE-ProRule" id="PRU00176"/>
    </source>
</evidence>
<feature type="region of interest" description="Disordered" evidence="7">
    <location>
        <begin position="15"/>
        <end position="34"/>
    </location>
</feature>
<keyword evidence="6" id="KW-0694">RNA-binding</keyword>
<evidence type="ECO:0000256" key="2">
    <source>
        <dbReference type="ARBA" id="ARBA00022448"/>
    </source>
</evidence>
<feature type="region of interest" description="Disordered" evidence="7">
    <location>
        <begin position="745"/>
        <end position="767"/>
    </location>
</feature>
<dbReference type="GeneID" id="85224929"/>
<dbReference type="Gene3D" id="1.20.1510.10">
    <property type="entry name" value="Cation efflux protein transmembrane domain"/>
    <property type="match status" value="1"/>
</dbReference>
<name>A0AAF0F1I3_9BASI</name>
<keyword evidence="10" id="KW-1185">Reference proteome</keyword>
<evidence type="ECO:0000256" key="5">
    <source>
        <dbReference type="ARBA" id="ARBA00023136"/>
    </source>
</evidence>
<comment type="subcellular location">
    <subcellularLocation>
        <location evidence="1">Membrane</location>
        <topology evidence="1">Multi-pass membrane protein</topology>
    </subcellularLocation>
</comment>
<evidence type="ECO:0000313" key="9">
    <source>
        <dbReference type="EMBL" id="WFD38329.1"/>
    </source>
</evidence>
<evidence type="ECO:0000256" key="1">
    <source>
        <dbReference type="ARBA" id="ARBA00004141"/>
    </source>
</evidence>
<dbReference type="InterPro" id="IPR050291">
    <property type="entry name" value="CDF_Transporter"/>
</dbReference>
<dbReference type="GO" id="GO:0003723">
    <property type="term" value="F:RNA binding"/>
    <property type="evidence" value="ECO:0007669"/>
    <property type="project" value="UniProtKB-UniRule"/>
</dbReference>
<dbReference type="InterPro" id="IPR000504">
    <property type="entry name" value="RRM_dom"/>
</dbReference>
<dbReference type="RefSeq" id="XP_060121226.1">
    <property type="nucleotide sequence ID" value="XM_060265243.1"/>
</dbReference>
<dbReference type="SUPFAM" id="SSF161111">
    <property type="entry name" value="Cation efflux protein transmembrane domain-like"/>
    <property type="match status" value="1"/>
</dbReference>
<dbReference type="PANTHER" id="PTHR43840:SF15">
    <property type="entry name" value="MITOCHONDRIAL METAL TRANSPORTER 1-RELATED"/>
    <property type="match status" value="1"/>
</dbReference>
<keyword evidence="4" id="KW-1133">Transmembrane helix</keyword>
<keyword evidence="2" id="KW-0813">Transport</keyword>
<feature type="compositionally biased region" description="Polar residues" evidence="7">
    <location>
        <begin position="124"/>
        <end position="134"/>
    </location>
</feature>
<dbReference type="PROSITE" id="PS50102">
    <property type="entry name" value="RRM"/>
    <property type="match status" value="1"/>
</dbReference>
<feature type="region of interest" description="Disordered" evidence="7">
    <location>
        <begin position="56"/>
        <end position="100"/>
    </location>
</feature>
<evidence type="ECO:0000256" key="4">
    <source>
        <dbReference type="ARBA" id="ARBA00022989"/>
    </source>
</evidence>
<feature type="compositionally biased region" description="Basic and acidic residues" evidence="7">
    <location>
        <begin position="758"/>
        <end position="767"/>
    </location>
</feature>
<protein>
    <recommendedName>
        <fullName evidence="8">RRM domain-containing protein</fullName>
    </recommendedName>
</protein>
<keyword evidence="3" id="KW-0812">Transmembrane</keyword>
<dbReference type="InterPro" id="IPR036837">
    <property type="entry name" value="Cation_efflux_CTD_sf"/>
</dbReference>
<proteinExistence type="predicted"/>
<dbReference type="Gene3D" id="3.30.70.330">
    <property type="match status" value="1"/>
</dbReference>
<dbReference type="SUPFAM" id="SSF54928">
    <property type="entry name" value="RNA-binding domain, RBD"/>
    <property type="match status" value="1"/>
</dbReference>
<evidence type="ECO:0000259" key="8">
    <source>
        <dbReference type="PROSITE" id="PS50102"/>
    </source>
</evidence>
<feature type="compositionally biased region" description="Low complexity" evidence="7">
    <location>
        <begin position="585"/>
        <end position="600"/>
    </location>
</feature>
<reference evidence="9" key="1">
    <citation type="submission" date="2023-03" db="EMBL/GenBank/DDBJ databases">
        <title>Mating type loci evolution in Malassezia.</title>
        <authorList>
            <person name="Coelho M.A."/>
        </authorList>
    </citation>
    <scope>NUCLEOTIDE SEQUENCE</scope>
    <source>
        <strain evidence="9">CBS 9431</strain>
    </source>
</reference>
<evidence type="ECO:0000313" key="10">
    <source>
        <dbReference type="Proteomes" id="UP001217754"/>
    </source>
</evidence>
<dbReference type="InterPro" id="IPR002524">
    <property type="entry name" value="Cation_efflux"/>
</dbReference>
<feature type="region of interest" description="Disordered" evidence="7">
    <location>
        <begin position="556"/>
        <end position="604"/>
    </location>
</feature>
<sequence length="1117" mass="120485">MDSFSNLVQHRIETAEPLPLTYASQDEGASVPRHVASLSPKSVSFDVQPSKKLWDKLDAEANGPRHNTYPSPHTERDIRWVNSSSPSSRNDVPRKSSADTAQMRAAFESSLGVPAAQDRSLSASLVECDTSSPSRAPWDRPWPSAPQNRGIPTPDVSMGSWGLGARPPPAAEVMYGARDPRWTEANYLPTGAKWVAPVPYAEGAPQAMPAWAVHPTQPVPPRRMDGGHSDRFHQEISTLFIAGFPDDITDREFANMFLFAKGFEASMLKHPTPPPNKGEEGEHETKEGQHESANVRNKQIIGFAKFYTREEALEAREVLNGFRVDQDRGCILKAELAKKNLHTKRSAPFVPNKPNHAAPRSASLYDPQATLEAQAAYAAVMSGYAPKLPTPLNTSLAEYARDPNGMIHSAPPRLDPMVPSPGVVQWPTPQPYEAPVSGIDPMAYPAPGAPAAVPPLFDSARMPLPVNIKRGPHAESGLSDPRLLPRDSNPEAFSALDAAGQLGRMHLGNGVPRPDAVNERGGYFGHDAHDVTGAAARANNEMSSFIALGPQRHSPVSMYRPVASPQPESESDPDRGGARGASLPSAGDGAGARQGDASGSFSPSASVELDMDAMTGLEQASYAAGFARGTKQGEQYGFREGRTLGREKGFEIWEEIGYYLGTIRMWRHILRQEPSSNRKAQKQLQHLSNLESLIREMPTQNDSSLLEQPGASNDSPDKDAPDLQKLLERIRARFKLASSSLGTPGYPPLLSSTPVNSAEERLETAQDDRVPKPRLARVGGQMVDVNQLNHAAIEWRVIFGGKGSQVARVALLGLVANIVLCLMKAGAGIVLNSAVLLADASHAISDTFGDIITLFCLYKAQKKPTRKYPFGYGKLETIGSVGISAMLFFSSLGIIVHAASQLARHAPSWMMAQAPPRSTMPLAPLLDLFREDHGHGHGHAHGSVEPSALIFAAIGIIAKEALYHYTLRKAQETRSSVLEASAYHHRMEVLGSLGSFFAIAGSWLGSPVLDPLGGLCLALVYGYQAWTLLFSALQQLCDRSVPDETYAAIARALDSAVADVQAAQRLDCAWTGLAAVSSGPFVVAHATLHFSPHVRLTEAHAAEQAVDTHVRKACPAM</sequence>
<evidence type="ECO:0000256" key="7">
    <source>
        <dbReference type="SAM" id="MobiDB-lite"/>
    </source>
</evidence>
<dbReference type="PANTHER" id="PTHR43840">
    <property type="entry name" value="MITOCHONDRIAL METAL TRANSPORTER 1-RELATED"/>
    <property type="match status" value="1"/>
</dbReference>
<feature type="domain" description="RRM" evidence="8">
    <location>
        <begin position="237"/>
        <end position="339"/>
    </location>
</feature>
<dbReference type="Gene3D" id="3.30.70.1350">
    <property type="entry name" value="Cation efflux protein, cytoplasmic domain"/>
    <property type="match status" value="1"/>
</dbReference>